<evidence type="ECO:0000313" key="2">
    <source>
        <dbReference type="EMBL" id="VVE18818.1"/>
    </source>
</evidence>
<protein>
    <submittedName>
        <fullName evidence="2">Uncharacterized protein</fullName>
    </submittedName>
</protein>
<name>A0A5E4W2G3_9BURK</name>
<proteinExistence type="predicted"/>
<keyword evidence="1" id="KW-0812">Transmembrane</keyword>
<evidence type="ECO:0000256" key="1">
    <source>
        <dbReference type="SAM" id="Phobius"/>
    </source>
</evidence>
<dbReference type="RefSeq" id="WP_150609530.1">
    <property type="nucleotide sequence ID" value="NZ_CABPRY010000006.1"/>
</dbReference>
<reference evidence="2 3" key="1">
    <citation type="submission" date="2019-08" db="EMBL/GenBank/DDBJ databases">
        <authorList>
            <person name="Peeters C."/>
        </authorList>
    </citation>
    <scope>NUCLEOTIDE SEQUENCE [LARGE SCALE GENOMIC DNA]</scope>
    <source>
        <strain evidence="2 3">LMG 31107</strain>
    </source>
</reference>
<sequence length="128" mass="14147">MSKFKKSDDYPTFNEVINTPRQTKLWQPFRSDDKHSKAEVAVANAGVLVAFALLVAMTIGVYAIAIWLTNLGCDTLIEMMPGCASFADLIGLALKVLATISFAWFMKICCDCVPYVVSKLRESADQVF</sequence>
<dbReference type="Proteomes" id="UP000396788">
    <property type="component" value="Unassembled WGS sequence"/>
</dbReference>
<organism evidence="2 3">
    <name type="scientific">Pandoraea cepalis</name>
    <dbReference type="NCBI Taxonomy" id="2508294"/>
    <lineage>
        <taxon>Bacteria</taxon>
        <taxon>Pseudomonadati</taxon>
        <taxon>Pseudomonadota</taxon>
        <taxon>Betaproteobacteria</taxon>
        <taxon>Burkholderiales</taxon>
        <taxon>Burkholderiaceae</taxon>
        <taxon>Pandoraea</taxon>
    </lineage>
</organism>
<keyword evidence="1" id="KW-0472">Membrane</keyword>
<feature type="transmembrane region" description="Helical" evidence="1">
    <location>
        <begin position="40"/>
        <end position="67"/>
    </location>
</feature>
<dbReference type="EMBL" id="CABPRY010000006">
    <property type="protein sequence ID" value="VVE18818.1"/>
    <property type="molecule type" value="Genomic_DNA"/>
</dbReference>
<dbReference type="AlphaFoldDB" id="A0A5E4W2G3"/>
<evidence type="ECO:0000313" key="3">
    <source>
        <dbReference type="Proteomes" id="UP000396788"/>
    </source>
</evidence>
<accession>A0A5E4W2G3</accession>
<keyword evidence="1" id="KW-1133">Transmembrane helix</keyword>
<gene>
    <name evidence="2" type="ORF">PCE31107_03040</name>
</gene>
<feature type="transmembrane region" description="Helical" evidence="1">
    <location>
        <begin position="79"/>
        <end position="98"/>
    </location>
</feature>